<dbReference type="PANTHER" id="PTHR38463">
    <property type="entry name" value="STRESS RESPONSE PROTEIN YSNF"/>
    <property type="match status" value="1"/>
</dbReference>
<protein>
    <recommendedName>
        <fullName evidence="2">DUF2382 domain-containing protein</fullName>
    </recommendedName>
</protein>
<dbReference type="InterPro" id="IPR019060">
    <property type="entry name" value="DUF2382"/>
</dbReference>
<organism evidence="3">
    <name type="scientific">hydrocarbon metagenome</name>
    <dbReference type="NCBI Taxonomy" id="938273"/>
    <lineage>
        <taxon>unclassified sequences</taxon>
        <taxon>metagenomes</taxon>
        <taxon>ecological metagenomes</taxon>
    </lineage>
</organism>
<sequence>MRGVGFLSLFKEGYDENQKDEGEKLNLGHEEEQAENSEEQKLKLRKEELDVAKNRVDIGKVEFGKEIIEEQQIVNVPVVHEEVVVERKSINEPSDRPIGEGDDEHFSLSVGEDKVEVGKHTIVTGEVSAHKREVEENREIKETIKHEEARIYKDGEANIVDDNEVH</sequence>
<feature type="compositionally biased region" description="Basic and acidic residues" evidence="1">
    <location>
        <begin position="17"/>
        <end position="31"/>
    </location>
</feature>
<evidence type="ECO:0000259" key="2">
    <source>
        <dbReference type="Pfam" id="PF09557"/>
    </source>
</evidence>
<dbReference type="PANTHER" id="PTHR38463:SF1">
    <property type="entry name" value="STRESS RESPONSE PROTEIN YSNF"/>
    <property type="match status" value="1"/>
</dbReference>
<comment type="caution">
    <text evidence="3">The sequence shown here is derived from an EMBL/GenBank/DDBJ whole genome shotgun (WGS) entry which is preliminary data.</text>
</comment>
<gene>
    <name evidence="3" type="ORF">ASZ90_019866</name>
</gene>
<proteinExistence type="predicted"/>
<feature type="region of interest" description="Disordered" evidence="1">
    <location>
        <begin position="17"/>
        <end position="40"/>
    </location>
</feature>
<dbReference type="NCBIfam" id="TIGR02271">
    <property type="entry name" value="YsnF/AvaK domain"/>
    <property type="match status" value="1"/>
</dbReference>
<accession>A0A0W8E319</accession>
<dbReference type="AlphaFoldDB" id="A0A0W8E319"/>
<name>A0A0W8E319_9ZZZZ</name>
<dbReference type="Pfam" id="PF09557">
    <property type="entry name" value="DUF2382"/>
    <property type="match status" value="1"/>
</dbReference>
<evidence type="ECO:0000256" key="1">
    <source>
        <dbReference type="SAM" id="MobiDB-lite"/>
    </source>
</evidence>
<dbReference type="EMBL" id="LNQE01001909">
    <property type="protein sequence ID" value="KUG02790.1"/>
    <property type="molecule type" value="Genomic_DNA"/>
</dbReference>
<evidence type="ECO:0000313" key="3">
    <source>
        <dbReference type="EMBL" id="KUG02790.1"/>
    </source>
</evidence>
<reference evidence="3" key="1">
    <citation type="journal article" date="2015" name="Proc. Natl. Acad. Sci. U.S.A.">
        <title>Networks of energetic and metabolic interactions define dynamics in microbial communities.</title>
        <authorList>
            <person name="Embree M."/>
            <person name="Liu J.K."/>
            <person name="Al-Bassam M.M."/>
            <person name="Zengler K."/>
        </authorList>
    </citation>
    <scope>NUCLEOTIDE SEQUENCE</scope>
</reference>
<dbReference type="InterPro" id="IPR052967">
    <property type="entry name" value="Stress_Response_Assoc"/>
</dbReference>
<feature type="domain" description="DUF2382" evidence="2">
    <location>
        <begin position="42"/>
        <end position="151"/>
    </location>
</feature>